<evidence type="ECO:0000256" key="2">
    <source>
        <dbReference type="ARBA" id="ARBA00023239"/>
    </source>
</evidence>
<comment type="caution">
    <text evidence="5">The sequence shown here is derived from an EMBL/GenBank/DDBJ whole genome shotgun (WGS) entry which is preliminary data.</text>
</comment>
<organism evidence="5 6">
    <name type="scientific">Lithohypha guttulata</name>
    <dbReference type="NCBI Taxonomy" id="1690604"/>
    <lineage>
        <taxon>Eukaryota</taxon>
        <taxon>Fungi</taxon>
        <taxon>Dikarya</taxon>
        <taxon>Ascomycota</taxon>
        <taxon>Pezizomycotina</taxon>
        <taxon>Eurotiomycetes</taxon>
        <taxon>Chaetothyriomycetidae</taxon>
        <taxon>Chaetothyriales</taxon>
        <taxon>Trichomeriaceae</taxon>
        <taxon>Lithohypha</taxon>
    </lineage>
</organism>
<dbReference type="InterPro" id="IPR007506">
    <property type="entry name" value="PMDh-L-like_dom"/>
</dbReference>
<dbReference type="InterPro" id="IPR002840">
    <property type="entry name" value="PMDh-S-like_dom"/>
</dbReference>
<keyword evidence="6" id="KW-1185">Reference proteome</keyword>
<dbReference type="PIRSF" id="PIRSF036630">
    <property type="entry name" value="UCP036630"/>
    <property type="match status" value="1"/>
</dbReference>
<accession>A0ABR0K6E4</accession>
<dbReference type="SUPFAM" id="SSF52016">
    <property type="entry name" value="LeuD/IlvD-like"/>
    <property type="match status" value="1"/>
</dbReference>
<dbReference type="Gene3D" id="3.50.30.10">
    <property type="entry name" value="Phosphohistidine domain"/>
    <property type="match status" value="1"/>
</dbReference>
<reference evidence="5 6" key="1">
    <citation type="submission" date="2023-08" db="EMBL/GenBank/DDBJ databases">
        <title>Black Yeasts Isolated from many extreme environments.</title>
        <authorList>
            <person name="Coleine C."/>
            <person name="Stajich J.E."/>
            <person name="Selbmann L."/>
        </authorList>
    </citation>
    <scope>NUCLEOTIDE SEQUENCE [LARGE SCALE GENOMIC DNA]</scope>
    <source>
        <strain evidence="5 6">CCFEE 5885</strain>
    </source>
</reference>
<feature type="domain" description="Phosphomevalonate dehydratase small subunit-like" evidence="3">
    <location>
        <begin position="24"/>
        <end position="109"/>
    </location>
</feature>
<dbReference type="Pfam" id="PF01989">
    <property type="entry name" value="AcnX_swivel_put"/>
    <property type="match status" value="1"/>
</dbReference>
<keyword evidence="2" id="KW-0456">Lyase</keyword>
<proteinExistence type="predicted"/>
<dbReference type="EMBL" id="JAVRRG010000087">
    <property type="protein sequence ID" value="KAK5087543.1"/>
    <property type="molecule type" value="Genomic_DNA"/>
</dbReference>
<protein>
    <recommendedName>
        <fullName evidence="7">DUF521 domain-containing protein</fullName>
    </recommendedName>
</protein>
<dbReference type="PANTHER" id="PTHR36577:SF3">
    <property type="entry name" value="DUF521 DOMAIN PROTEIN (AFU_ORTHOLOGUE AFUA_6G00490)"/>
    <property type="match status" value="1"/>
</dbReference>
<dbReference type="PANTHER" id="PTHR36577">
    <property type="entry name" value="DUF521 DOMAIN PROTEIN (AFU_ORTHOLOGUE AFUA_6G00490)"/>
    <property type="match status" value="1"/>
</dbReference>
<feature type="domain" description="Phosphomevalonate dehydratase large subunit-like" evidence="4">
    <location>
        <begin position="156"/>
        <end position="554"/>
    </location>
</feature>
<evidence type="ECO:0000313" key="6">
    <source>
        <dbReference type="Proteomes" id="UP001345013"/>
    </source>
</evidence>
<sequence>MQYQAQCLVPGSASGELLFSDLELSFWGGVDLYTGRVVDHHHPLCGTALSGHVLAIPSGRGSCSGSGALLELLLSGLAPAALVFQQAEDILTLGVLVAKAVFEVSIPVVVLSHSEFRTLRGYKIAQIDGSRVVVSNEPVSLSPSLRQQPRAFPSVELSTREEEILQGIYGPATQVAMKILLSIAEIQGADKLLDVTQAHIDACIYTGPAGLRFAQHLVSLGAKFAIPTTLNAISLDYRRWKELGIAEETAQPAQRLADAYMAMGAKMSFTCAPYLLESVPKKDEQIGWAESNAVVFANSVLGARTQKYPDFLDVCIALTGRAPMSGCHRDADRLPRSIVMLPSLEGLDDSMYPVLGYLIGERVGPDVTLVCGLENAHPRIPDLKAFGAAFATTASAPMFHIRGITPESANVEHLASSLKHIIISNEDITACRQRLNTATDCSLGLVSLGNPHFSLEEFADLAGYCSQRRKHPKLKVIITTNRVIQEKAEKAGYLEVLASFGADIITDTCWCMLGEPVIPLDARNLMTNSAKYAHYAPGMVRRGVHFGSLAECVDAACTGEFVVKEEP</sequence>
<dbReference type="Pfam" id="PF04412">
    <property type="entry name" value="AcnX"/>
    <property type="match status" value="1"/>
</dbReference>
<dbReference type="CDD" id="cd01355">
    <property type="entry name" value="AcnX"/>
    <property type="match status" value="1"/>
</dbReference>
<evidence type="ECO:0000259" key="4">
    <source>
        <dbReference type="Pfam" id="PF04412"/>
    </source>
</evidence>
<name>A0ABR0K6E4_9EURO</name>
<dbReference type="InterPro" id="IPR012047">
    <property type="entry name" value="AcnX"/>
</dbReference>
<dbReference type="Proteomes" id="UP001345013">
    <property type="component" value="Unassembled WGS sequence"/>
</dbReference>
<gene>
    <name evidence="5" type="ORF">LTR24_006583</name>
</gene>
<keyword evidence="1" id="KW-0408">Iron</keyword>
<evidence type="ECO:0000256" key="1">
    <source>
        <dbReference type="ARBA" id="ARBA00023004"/>
    </source>
</evidence>
<evidence type="ECO:0008006" key="7">
    <source>
        <dbReference type="Google" id="ProtNLM"/>
    </source>
</evidence>
<evidence type="ECO:0000313" key="5">
    <source>
        <dbReference type="EMBL" id="KAK5087543.1"/>
    </source>
</evidence>
<evidence type="ECO:0000259" key="3">
    <source>
        <dbReference type="Pfam" id="PF01989"/>
    </source>
</evidence>